<dbReference type="InterPro" id="IPR007492">
    <property type="entry name" value="LytTR_DNA-bd_dom"/>
</dbReference>
<evidence type="ECO:0000313" key="6">
    <source>
        <dbReference type="EMBL" id="GAA6411733.1"/>
    </source>
</evidence>
<comment type="caution">
    <text evidence="6">The sequence shown here is derived from an EMBL/GenBank/DDBJ whole genome shotgun (WGS) entry which is preliminary data.</text>
</comment>
<name>A0ABQ0BJV6_9FIRM</name>
<evidence type="ECO:0000256" key="3">
    <source>
        <dbReference type="PROSITE-ProRule" id="PRU00169"/>
    </source>
</evidence>
<gene>
    <name evidence="6" type="primary">rgbR_4</name>
    <name evidence="6" type="ORF">K040078D81_58500</name>
</gene>
<dbReference type="Proteomes" id="UP001600943">
    <property type="component" value="Unassembled WGS sequence"/>
</dbReference>
<evidence type="ECO:0000256" key="2">
    <source>
        <dbReference type="ARBA" id="ARBA00024867"/>
    </source>
</evidence>
<dbReference type="RefSeq" id="WP_390410373.1">
    <property type="nucleotide sequence ID" value="NZ_BAABYW010000002.1"/>
</dbReference>
<dbReference type="SMART" id="SM00448">
    <property type="entry name" value="REC"/>
    <property type="match status" value="1"/>
</dbReference>
<feature type="domain" description="HTH LytTR-type" evidence="5">
    <location>
        <begin position="130"/>
        <end position="231"/>
    </location>
</feature>
<proteinExistence type="predicted"/>
<evidence type="ECO:0000256" key="1">
    <source>
        <dbReference type="ARBA" id="ARBA00018672"/>
    </source>
</evidence>
<dbReference type="Gene3D" id="3.40.50.2300">
    <property type="match status" value="1"/>
</dbReference>
<comment type="function">
    <text evidence="2">May play the central regulatory role in sporulation. It may be an element of the effector pathway responsible for the activation of sporulation genes in response to nutritional stress. Spo0A may act in concert with spo0H (a sigma factor) to control the expression of some genes that are critical to the sporulation process.</text>
</comment>
<dbReference type="PANTHER" id="PTHR37299:SF1">
    <property type="entry name" value="STAGE 0 SPORULATION PROTEIN A HOMOLOG"/>
    <property type="match status" value="1"/>
</dbReference>
<dbReference type="Pfam" id="PF04397">
    <property type="entry name" value="LytTR"/>
    <property type="match status" value="1"/>
</dbReference>
<organism evidence="6 7">
    <name type="scientific">Blautia hominis</name>
    <dbReference type="NCBI Taxonomy" id="2025493"/>
    <lineage>
        <taxon>Bacteria</taxon>
        <taxon>Bacillati</taxon>
        <taxon>Bacillota</taxon>
        <taxon>Clostridia</taxon>
        <taxon>Lachnospirales</taxon>
        <taxon>Lachnospiraceae</taxon>
        <taxon>Blautia</taxon>
    </lineage>
</organism>
<dbReference type="EMBL" id="BAABYW010000002">
    <property type="protein sequence ID" value="GAA6411733.1"/>
    <property type="molecule type" value="Genomic_DNA"/>
</dbReference>
<dbReference type="InterPro" id="IPR001789">
    <property type="entry name" value="Sig_transdc_resp-reg_receiver"/>
</dbReference>
<dbReference type="SMART" id="SM00850">
    <property type="entry name" value="LytTR"/>
    <property type="match status" value="1"/>
</dbReference>
<sequence>MRIAIVEDREQDRQELINMLKTYFHNKGLAGTWDCYTSGLRFLTTFSPGQYDLIFLDIYMSELNGMDTARQIRQADTSCSLIFFTTSYAHAVESYEVNASYYLTKPLKETALARALDIVCTPLEKDNQYITLTVKGNIKTEILLKDIMYVDCISRRTYIHLPEKQLIVYDPIASVLDSLSRDPRFLSCNRNVMVNMDWIESVPSDEFLLKNQERVPIRQRGRKTVKKTFLEYTLKGLRREETL</sequence>
<reference evidence="6 7" key="1">
    <citation type="submission" date="2024-04" db="EMBL/GenBank/DDBJ databases">
        <title>Defined microbial consortia suppress multidrug-resistant proinflammatory Enterobacteriaceae via ecological control.</title>
        <authorList>
            <person name="Furuichi M."/>
            <person name="Kawaguchi T."/>
            <person name="Pust M."/>
            <person name="Yasuma K."/>
            <person name="Plichta D."/>
            <person name="Hasegawa N."/>
            <person name="Ohya T."/>
            <person name="Bhattarai S."/>
            <person name="Sasajima S."/>
            <person name="Aoto Y."/>
            <person name="Tuganbaev T."/>
            <person name="Yaginuma M."/>
            <person name="Ueda M."/>
            <person name="Okahashi N."/>
            <person name="Amafuji K."/>
            <person name="Kiridooshi Y."/>
            <person name="Sugita K."/>
            <person name="Strazar M."/>
            <person name="Skelly A."/>
            <person name="Suda W."/>
            <person name="Hattori M."/>
            <person name="Nakamoto N."/>
            <person name="Caballero S."/>
            <person name="Norman J."/>
            <person name="Olle B."/>
            <person name="Tanoue T."/>
            <person name="Arita M."/>
            <person name="Bucci V."/>
            <person name="Atarashi K."/>
            <person name="Xavier R."/>
            <person name="Honda K."/>
        </authorList>
    </citation>
    <scope>NUCLEOTIDE SEQUENCE [LARGE SCALE GENOMIC DNA]</scope>
    <source>
        <strain evidence="7">k04-0078-D8-1</strain>
    </source>
</reference>
<evidence type="ECO:0000259" key="5">
    <source>
        <dbReference type="PROSITE" id="PS50930"/>
    </source>
</evidence>
<evidence type="ECO:0000259" key="4">
    <source>
        <dbReference type="PROSITE" id="PS50110"/>
    </source>
</evidence>
<dbReference type="Gene3D" id="2.40.50.1020">
    <property type="entry name" value="LytTr DNA-binding domain"/>
    <property type="match status" value="1"/>
</dbReference>
<accession>A0ABQ0BJV6</accession>
<dbReference type="InterPro" id="IPR011006">
    <property type="entry name" value="CheY-like_superfamily"/>
</dbReference>
<dbReference type="PROSITE" id="PS50930">
    <property type="entry name" value="HTH_LYTTR"/>
    <property type="match status" value="1"/>
</dbReference>
<keyword evidence="7" id="KW-1185">Reference proteome</keyword>
<dbReference type="Pfam" id="PF00072">
    <property type="entry name" value="Response_reg"/>
    <property type="match status" value="1"/>
</dbReference>
<dbReference type="PROSITE" id="PS50110">
    <property type="entry name" value="RESPONSE_REGULATORY"/>
    <property type="match status" value="1"/>
</dbReference>
<feature type="modified residue" description="4-aspartylphosphate" evidence="3">
    <location>
        <position position="57"/>
    </location>
</feature>
<keyword evidence="3" id="KW-0597">Phosphoprotein</keyword>
<dbReference type="PANTHER" id="PTHR37299">
    <property type="entry name" value="TRANSCRIPTIONAL REGULATOR-RELATED"/>
    <property type="match status" value="1"/>
</dbReference>
<feature type="domain" description="Response regulatory" evidence="4">
    <location>
        <begin position="2"/>
        <end position="120"/>
    </location>
</feature>
<dbReference type="InterPro" id="IPR046947">
    <property type="entry name" value="LytR-like"/>
</dbReference>
<evidence type="ECO:0000313" key="7">
    <source>
        <dbReference type="Proteomes" id="UP001600943"/>
    </source>
</evidence>
<dbReference type="SUPFAM" id="SSF52172">
    <property type="entry name" value="CheY-like"/>
    <property type="match status" value="1"/>
</dbReference>
<protein>
    <recommendedName>
        <fullName evidence="1">Stage 0 sporulation protein A homolog</fullName>
    </recommendedName>
</protein>